<proteinExistence type="predicted"/>
<gene>
    <name evidence="1" type="ORF">RYX56_18540</name>
</gene>
<name>A0ABU3XEP0_9BACI</name>
<evidence type="ECO:0000313" key="1">
    <source>
        <dbReference type="EMBL" id="MDV2686370.1"/>
    </source>
</evidence>
<evidence type="ECO:0000313" key="2">
    <source>
        <dbReference type="Proteomes" id="UP001287282"/>
    </source>
</evidence>
<dbReference type="RefSeq" id="WP_317123531.1">
    <property type="nucleotide sequence ID" value="NZ_JAWJBA010000008.1"/>
</dbReference>
<sequence>MFQYDPNHYDQYHYYPMTTNEYETPLDRQALLGPPPQMIPPAPS</sequence>
<protein>
    <submittedName>
        <fullName evidence="1">Uncharacterized protein</fullName>
    </submittedName>
</protein>
<dbReference type="EMBL" id="JAWJBA010000008">
    <property type="protein sequence ID" value="MDV2686370.1"/>
    <property type="molecule type" value="Genomic_DNA"/>
</dbReference>
<comment type="caution">
    <text evidence="1">The sequence shown here is derived from an EMBL/GenBank/DDBJ whole genome shotgun (WGS) entry which is preliminary data.</text>
</comment>
<accession>A0ABU3XEP0</accession>
<organism evidence="1 2">
    <name type="scientific">Alkalihalophilus lindianensis</name>
    <dbReference type="NCBI Taxonomy" id="1630542"/>
    <lineage>
        <taxon>Bacteria</taxon>
        <taxon>Bacillati</taxon>
        <taxon>Bacillota</taxon>
        <taxon>Bacilli</taxon>
        <taxon>Bacillales</taxon>
        <taxon>Bacillaceae</taxon>
        <taxon>Alkalihalophilus</taxon>
    </lineage>
</organism>
<reference evidence="1 2" key="1">
    <citation type="submission" date="2023-10" db="EMBL/GenBank/DDBJ databases">
        <title>Screening of Alkalihalobacillus lindianensis BZ-TG-R113 and Its Alleviation of Salt Stress on Rapeseed Growth.</title>
        <authorList>
            <person name="Zhao B."/>
            <person name="Guo T."/>
        </authorList>
    </citation>
    <scope>NUCLEOTIDE SEQUENCE [LARGE SCALE GENOMIC DNA]</scope>
    <source>
        <strain evidence="1 2">BZ-TG-R113</strain>
    </source>
</reference>
<keyword evidence="2" id="KW-1185">Reference proteome</keyword>
<dbReference type="Proteomes" id="UP001287282">
    <property type="component" value="Unassembled WGS sequence"/>
</dbReference>